<comment type="similarity">
    <text evidence="1">Belongs to the metallo-dependent hydrolases superfamily. Adenosine and AMP deaminases family.</text>
</comment>
<evidence type="ECO:0000256" key="1">
    <source>
        <dbReference type="ARBA" id="ARBA00006676"/>
    </source>
</evidence>
<protein>
    <submittedName>
        <fullName evidence="2">AMP deaminase 2</fullName>
    </submittedName>
</protein>
<keyword evidence="3" id="KW-1185">Reference proteome</keyword>
<dbReference type="GO" id="GO:0003876">
    <property type="term" value="F:AMP deaminase activity"/>
    <property type="evidence" value="ECO:0007669"/>
    <property type="project" value="InterPro"/>
</dbReference>
<dbReference type="GO" id="GO:0046033">
    <property type="term" value="P:AMP metabolic process"/>
    <property type="evidence" value="ECO:0007669"/>
    <property type="project" value="TreeGrafter"/>
</dbReference>
<dbReference type="Gene3D" id="4.10.800.20">
    <property type="match status" value="1"/>
</dbReference>
<dbReference type="OrthoDB" id="1723809at2759"/>
<dbReference type="Proteomes" id="UP000324222">
    <property type="component" value="Unassembled WGS sequence"/>
</dbReference>
<comment type="caution">
    <text evidence="2">The sequence shown here is derived from an EMBL/GenBank/DDBJ whole genome shotgun (WGS) entry which is preliminary data.</text>
</comment>
<evidence type="ECO:0000313" key="3">
    <source>
        <dbReference type="Proteomes" id="UP000324222"/>
    </source>
</evidence>
<reference evidence="2 3" key="1">
    <citation type="submission" date="2019-05" db="EMBL/GenBank/DDBJ databases">
        <title>Another draft genome of Portunus trituberculatus and its Hox gene families provides insights of decapod evolution.</title>
        <authorList>
            <person name="Jeong J.-H."/>
            <person name="Song I."/>
            <person name="Kim S."/>
            <person name="Choi T."/>
            <person name="Kim D."/>
            <person name="Ryu S."/>
            <person name="Kim W."/>
        </authorList>
    </citation>
    <scope>NUCLEOTIDE SEQUENCE [LARGE SCALE GENOMIC DNA]</scope>
    <source>
        <tissue evidence="2">Muscle</tissue>
    </source>
</reference>
<gene>
    <name evidence="2" type="primary">AMPD2_2</name>
    <name evidence="2" type="ORF">E2C01_040434</name>
</gene>
<dbReference type="SUPFAM" id="SSF51556">
    <property type="entry name" value="Metallo-dependent hydrolases"/>
    <property type="match status" value="1"/>
</dbReference>
<organism evidence="2 3">
    <name type="scientific">Portunus trituberculatus</name>
    <name type="common">Swimming crab</name>
    <name type="synonym">Neptunus trituberculatus</name>
    <dbReference type="NCBI Taxonomy" id="210409"/>
    <lineage>
        <taxon>Eukaryota</taxon>
        <taxon>Metazoa</taxon>
        <taxon>Ecdysozoa</taxon>
        <taxon>Arthropoda</taxon>
        <taxon>Crustacea</taxon>
        <taxon>Multicrustacea</taxon>
        <taxon>Malacostraca</taxon>
        <taxon>Eumalacostraca</taxon>
        <taxon>Eucarida</taxon>
        <taxon>Decapoda</taxon>
        <taxon>Pleocyemata</taxon>
        <taxon>Brachyura</taxon>
        <taxon>Eubrachyura</taxon>
        <taxon>Portunoidea</taxon>
        <taxon>Portunidae</taxon>
        <taxon>Portuninae</taxon>
        <taxon>Portunus</taxon>
    </lineage>
</organism>
<dbReference type="AlphaFoldDB" id="A0A5B7FP69"/>
<name>A0A5B7FP69_PORTR</name>
<evidence type="ECO:0000313" key="2">
    <source>
        <dbReference type="EMBL" id="MPC46708.1"/>
    </source>
</evidence>
<dbReference type="InterPro" id="IPR032466">
    <property type="entry name" value="Metal_Hydrolase"/>
</dbReference>
<proteinExistence type="inferred from homology"/>
<dbReference type="GO" id="GO:0032264">
    <property type="term" value="P:IMP salvage"/>
    <property type="evidence" value="ECO:0007669"/>
    <property type="project" value="InterPro"/>
</dbReference>
<dbReference type="PANTHER" id="PTHR11359">
    <property type="entry name" value="AMP DEAMINASE"/>
    <property type="match status" value="1"/>
</dbReference>
<sequence>MLQVDTHIHAASCMNQKHLLRFIKKAMKTHPDEIVCCSKDNKMTLAEVFASMNLTAYDLSVDMLDVHADRNTFHRYAAYLEFHEILYSHNLLLDHLNHWLQRKI</sequence>
<dbReference type="InterPro" id="IPR006329">
    <property type="entry name" value="AMPD"/>
</dbReference>
<dbReference type="GO" id="GO:0005829">
    <property type="term" value="C:cytosol"/>
    <property type="evidence" value="ECO:0007669"/>
    <property type="project" value="TreeGrafter"/>
</dbReference>
<dbReference type="EMBL" id="VSRR010007337">
    <property type="protein sequence ID" value="MPC46708.1"/>
    <property type="molecule type" value="Genomic_DNA"/>
</dbReference>
<dbReference type="PANTHER" id="PTHR11359:SF0">
    <property type="entry name" value="AMP DEAMINASE"/>
    <property type="match status" value="1"/>
</dbReference>
<accession>A0A5B7FP69</accession>
<dbReference type="Pfam" id="PF19326">
    <property type="entry name" value="AMP_deaminase"/>
    <property type="match status" value="1"/>
</dbReference>